<dbReference type="RefSeq" id="WP_207904277.1">
    <property type="nucleotide sequence ID" value="NZ_SLWF01000013.1"/>
</dbReference>
<accession>A0A4R2FAA8</accession>
<organism evidence="1 2">
    <name type="scientific">Shewanella fodinae</name>
    <dbReference type="NCBI Taxonomy" id="552357"/>
    <lineage>
        <taxon>Bacteria</taxon>
        <taxon>Pseudomonadati</taxon>
        <taxon>Pseudomonadota</taxon>
        <taxon>Gammaproteobacteria</taxon>
        <taxon>Alteromonadales</taxon>
        <taxon>Shewanellaceae</taxon>
        <taxon>Shewanella</taxon>
    </lineage>
</organism>
<comment type="caution">
    <text evidence="1">The sequence shown here is derived from an EMBL/GenBank/DDBJ whole genome shotgun (WGS) entry which is preliminary data.</text>
</comment>
<protein>
    <submittedName>
        <fullName evidence="1">Uncharacterized protein</fullName>
    </submittedName>
</protein>
<sequence>MTDITVDIDISARVTRPWTRDLDTRQVLLGSILVDTDTANRVVRAFEADVDAACRIHQPVEVRALTQAVVLSEITKLLATSQAIHNRLNRSADLWLVVHGRLGVDVDAAVRVVRPWLRSIDTSVRTSGAHISRSDTVQRIAIPAGLLADTRQILFAVLIDQDHEIQT</sequence>
<dbReference type="AlphaFoldDB" id="A0A4R2FAA8"/>
<name>A0A4R2FAA8_9GAMM</name>
<keyword evidence="2" id="KW-1185">Reference proteome</keyword>
<evidence type="ECO:0000313" key="2">
    <source>
        <dbReference type="Proteomes" id="UP000294832"/>
    </source>
</evidence>
<evidence type="ECO:0000313" key="1">
    <source>
        <dbReference type="EMBL" id="TCN83982.1"/>
    </source>
</evidence>
<dbReference type="EMBL" id="SLWF01000013">
    <property type="protein sequence ID" value="TCN83982.1"/>
    <property type="molecule type" value="Genomic_DNA"/>
</dbReference>
<gene>
    <name evidence="1" type="ORF">EDC91_11375</name>
</gene>
<dbReference type="Proteomes" id="UP000294832">
    <property type="component" value="Unassembled WGS sequence"/>
</dbReference>
<proteinExistence type="predicted"/>
<reference evidence="1 2" key="1">
    <citation type="submission" date="2019-03" db="EMBL/GenBank/DDBJ databases">
        <title>Freshwater and sediment microbial communities from various areas in North America, analyzing microbe dynamics in response to fracking.</title>
        <authorList>
            <person name="Lamendella R."/>
        </authorList>
    </citation>
    <scope>NUCLEOTIDE SEQUENCE [LARGE SCALE GENOMIC DNA]</scope>
    <source>
        <strain evidence="1 2">74A</strain>
    </source>
</reference>